<keyword evidence="2" id="KW-1185">Reference proteome</keyword>
<organism evidence="1 2">
    <name type="scientific">Mycena albidolilacea</name>
    <dbReference type="NCBI Taxonomy" id="1033008"/>
    <lineage>
        <taxon>Eukaryota</taxon>
        <taxon>Fungi</taxon>
        <taxon>Dikarya</taxon>
        <taxon>Basidiomycota</taxon>
        <taxon>Agaricomycotina</taxon>
        <taxon>Agaricomycetes</taxon>
        <taxon>Agaricomycetidae</taxon>
        <taxon>Agaricales</taxon>
        <taxon>Marasmiineae</taxon>
        <taxon>Mycenaceae</taxon>
        <taxon>Mycena</taxon>
    </lineage>
</organism>
<accession>A0AAD6ZWE0</accession>
<dbReference type="Gene3D" id="3.80.10.10">
    <property type="entry name" value="Ribonuclease Inhibitor"/>
    <property type="match status" value="1"/>
</dbReference>
<evidence type="ECO:0000313" key="2">
    <source>
        <dbReference type="Proteomes" id="UP001218218"/>
    </source>
</evidence>
<dbReference type="EMBL" id="JARIHO010000024">
    <property type="protein sequence ID" value="KAJ7342953.1"/>
    <property type="molecule type" value="Genomic_DNA"/>
</dbReference>
<comment type="caution">
    <text evidence="1">The sequence shown here is derived from an EMBL/GenBank/DDBJ whole genome shotgun (WGS) entry which is preliminary data.</text>
</comment>
<sequence>MSNPSPCIQMRALEQLQRASFDFAIGPEILAYLAGLPNIVSLGLSEENFRCISEIQTIGDTRHLQGGPSFPALEKIHIQDADDNFVCGRLSIIDSPCLDALSLVLSATHPIDESSLMRLITGSDATRAVPHRIVNLKIHSRLDKLLPLNFLEPLYSCPTLETVILDGDMTLQDADIARIGASWPNLRSLCLQRQQTKSWRTPACAGDPRSLFVWDSYVPLPSGVECLALLNSLVHVEDVVALREFLRHAFLRLTRVLGYSRWGKVAGGYVSVMPGQLFYRRPVEEW</sequence>
<evidence type="ECO:0000313" key="1">
    <source>
        <dbReference type="EMBL" id="KAJ7342953.1"/>
    </source>
</evidence>
<gene>
    <name evidence="1" type="ORF">DFH08DRAFT_938249</name>
</gene>
<proteinExistence type="predicted"/>
<name>A0AAD6ZWE0_9AGAR</name>
<dbReference type="AlphaFoldDB" id="A0AAD6ZWE0"/>
<dbReference type="InterPro" id="IPR032675">
    <property type="entry name" value="LRR_dom_sf"/>
</dbReference>
<dbReference type="SUPFAM" id="SSF52047">
    <property type="entry name" value="RNI-like"/>
    <property type="match status" value="1"/>
</dbReference>
<dbReference type="Proteomes" id="UP001218218">
    <property type="component" value="Unassembled WGS sequence"/>
</dbReference>
<protein>
    <submittedName>
        <fullName evidence="1">Uncharacterized protein</fullName>
    </submittedName>
</protein>
<reference evidence="1" key="1">
    <citation type="submission" date="2023-03" db="EMBL/GenBank/DDBJ databases">
        <title>Massive genome expansion in bonnet fungi (Mycena s.s.) driven by repeated elements and novel gene families across ecological guilds.</title>
        <authorList>
            <consortium name="Lawrence Berkeley National Laboratory"/>
            <person name="Harder C.B."/>
            <person name="Miyauchi S."/>
            <person name="Viragh M."/>
            <person name="Kuo A."/>
            <person name="Thoen E."/>
            <person name="Andreopoulos B."/>
            <person name="Lu D."/>
            <person name="Skrede I."/>
            <person name="Drula E."/>
            <person name="Henrissat B."/>
            <person name="Morin E."/>
            <person name="Kohler A."/>
            <person name="Barry K."/>
            <person name="LaButti K."/>
            <person name="Morin E."/>
            <person name="Salamov A."/>
            <person name="Lipzen A."/>
            <person name="Mereny Z."/>
            <person name="Hegedus B."/>
            <person name="Baldrian P."/>
            <person name="Stursova M."/>
            <person name="Weitz H."/>
            <person name="Taylor A."/>
            <person name="Grigoriev I.V."/>
            <person name="Nagy L.G."/>
            <person name="Martin F."/>
            <person name="Kauserud H."/>
        </authorList>
    </citation>
    <scope>NUCLEOTIDE SEQUENCE</scope>
    <source>
        <strain evidence="1">CBHHK002</strain>
    </source>
</reference>